<dbReference type="AlphaFoldDB" id="A0A6A4H0H9"/>
<evidence type="ECO:0008006" key="3">
    <source>
        <dbReference type="Google" id="ProtNLM"/>
    </source>
</evidence>
<name>A0A6A4H0H9_9AGAR</name>
<accession>A0A6A4H0H9</accession>
<sequence length="97" mass="10933">LHMLNLMTKTSSSEFYETLEQLTDNIGLGVPPNHLQEFMHATSQWQTVCLYKLHGRGQYPNGCDSVQMGDLAVICPACPYPNINLPLDYELAHPSKR</sequence>
<dbReference type="Proteomes" id="UP000799118">
    <property type="component" value="Unassembled WGS sequence"/>
</dbReference>
<protein>
    <recommendedName>
        <fullName evidence="3">CxC2-like cysteine cluster KDZ transposase-associated domain-containing protein</fullName>
    </recommendedName>
</protein>
<gene>
    <name evidence="1" type="ORF">BT96DRAFT_832389</name>
</gene>
<reference evidence="1" key="1">
    <citation type="journal article" date="2019" name="Environ. Microbiol.">
        <title>Fungal ecological strategies reflected in gene transcription - a case study of two litter decomposers.</title>
        <authorList>
            <person name="Barbi F."/>
            <person name="Kohler A."/>
            <person name="Barry K."/>
            <person name="Baskaran P."/>
            <person name="Daum C."/>
            <person name="Fauchery L."/>
            <person name="Ihrmark K."/>
            <person name="Kuo A."/>
            <person name="LaButti K."/>
            <person name="Lipzen A."/>
            <person name="Morin E."/>
            <person name="Grigoriev I.V."/>
            <person name="Henrissat B."/>
            <person name="Lindahl B."/>
            <person name="Martin F."/>
        </authorList>
    </citation>
    <scope>NUCLEOTIDE SEQUENCE</scope>
    <source>
        <strain evidence="1">JB14</strain>
    </source>
</reference>
<dbReference type="OrthoDB" id="3257613at2759"/>
<dbReference type="EMBL" id="ML769633">
    <property type="protein sequence ID" value="KAE9391203.1"/>
    <property type="molecule type" value="Genomic_DNA"/>
</dbReference>
<organism evidence="1 2">
    <name type="scientific">Gymnopus androsaceus JB14</name>
    <dbReference type="NCBI Taxonomy" id="1447944"/>
    <lineage>
        <taxon>Eukaryota</taxon>
        <taxon>Fungi</taxon>
        <taxon>Dikarya</taxon>
        <taxon>Basidiomycota</taxon>
        <taxon>Agaricomycotina</taxon>
        <taxon>Agaricomycetes</taxon>
        <taxon>Agaricomycetidae</taxon>
        <taxon>Agaricales</taxon>
        <taxon>Marasmiineae</taxon>
        <taxon>Omphalotaceae</taxon>
        <taxon>Gymnopus</taxon>
    </lineage>
</organism>
<feature type="non-terminal residue" evidence="1">
    <location>
        <position position="1"/>
    </location>
</feature>
<evidence type="ECO:0000313" key="2">
    <source>
        <dbReference type="Proteomes" id="UP000799118"/>
    </source>
</evidence>
<evidence type="ECO:0000313" key="1">
    <source>
        <dbReference type="EMBL" id="KAE9391203.1"/>
    </source>
</evidence>
<proteinExistence type="predicted"/>
<keyword evidence="2" id="KW-1185">Reference proteome</keyword>